<feature type="compositionally biased region" description="Basic and acidic residues" evidence="8">
    <location>
        <begin position="385"/>
        <end position="446"/>
    </location>
</feature>
<dbReference type="GO" id="GO:0015833">
    <property type="term" value="P:peptide transport"/>
    <property type="evidence" value="ECO:0007669"/>
    <property type="project" value="InterPro"/>
</dbReference>
<comment type="subcellular location">
    <subcellularLocation>
        <location evidence="1">Cell membrane</location>
        <topology evidence="1">Peripheral membrane protein</topology>
    </subcellularLocation>
</comment>
<keyword evidence="6" id="KW-0067">ATP-binding</keyword>
<dbReference type="GO" id="GO:0016887">
    <property type="term" value="F:ATP hydrolysis activity"/>
    <property type="evidence" value="ECO:0007669"/>
    <property type="project" value="InterPro"/>
</dbReference>
<evidence type="ECO:0000256" key="8">
    <source>
        <dbReference type="SAM" id="MobiDB-lite"/>
    </source>
</evidence>
<dbReference type="InterPro" id="IPR017871">
    <property type="entry name" value="ABC_transporter-like_CS"/>
</dbReference>
<dbReference type="NCBIfam" id="NF008453">
    <property type="entry name" value="PRK11308.1"/>
    <property type="match status" value="2"/>
</dbReference>
<evidence type="ECO:0000256" key="7">
    <source>
        <dbReference type="ARBA" id="ARBA00023136"/>
    </source>
</evidence>
<keyword evidence="7" id="KW-0472">Membrane</keyword>
<evidence type="ECO:0000256" key="2">
    <source>
        <dbReference type="ARBA" id="ARBA00005417"/>
    </source>
</evidence>
<dbReference type="PANTHER" id="PTHR43297">
    <property type="entry name" value="OLIGOPEPTIDE TRANSPORT ATP-BINDING PROTEIN APPD"/>
    <property type="match status" value="1"/>
</dbReference>
<comment type="similarity">
    <text evidence="2">Belongs to the ABC transporter superfamily.</text>
</comment>
<feature type="region of interest" description="Disordered" evidence="8">
    <location>
        <begin position="385"/>
        <end position="524"/>
    </location>
</feature>
<dbReference type="InterPro" id="IPR003439">
    <property type="entry name" value="ABC_transporter-like_ATP-bd"/>
</dbReference>
<feature type="region of interest" description="Disordered" evidence="8">
    <location>
        <begin position="283"/>
        <end position="311"/>
    </location>
</feature>
<evidence type="ECO:0000256" key="5">
    <source>
        <dbReference type="ARBA" id="ARBA00022741"/>
    </source>
</evidence>
<feature type="compositionally biased region" description="Basic and acidic residues" evidence="8">
    <location>
        <begin position="514"/>
        <end position="524"/>
    </location>
</feature>
<keyword evidence="3" id="KW-0813">Transport</keyword>
<dbReference type="GO" id="GO:0005524">
    <property type="term" value="F:ATP binding"/>
    <property type="evidence" value="ECO:0007669"/>
    <property type="project" value="UniProtKB-KW"/>
</dbReference>
<dbReference type="SMART" id="SM00382">
    <property type="entry name" value="AAA"/>
    <property type="match status" value="2"/>
</dbReference>
<dbReference type="Pfam" id="PF08352">
    <property type="entry name" value="oligo_HPY"/>
    <property type="match status" value="2"/>
</dbReference>
<gene>
    <name evidence="10" type="ORF">NN4_24140</name>
</gene>
<evidence type="ECO:0000256" key="6">
    <source>
        <dbReference type="ARBA" id="ARBA00022840"/>
    </source>
</evidence>
<feature type="domain" description="ABC transporter" evidence="9">
    <location>
        <begin position="570"/>
        <end position="815"/>
    </location>
</feature>
<feature type="compositionally biased region" description="Basic and acidic residues" evidence="8">
    <location>
        <begin position="464"/>
        <end position="506"/>
    </location>
</feature>
<dbReference type="PANTHER" id="PTHR43297:SF2">
    <property type="entry name" value="DIPEPTIDE TRANSPORT ATP-BINDING PROTEIN DPPD"/>
    <property type="match status" value="1"/>
</dbReference>
<dbReference type="Gene3D" id="3.40.50.300">
    <property type="entry name" value="P-loop containing nucleotide triphosphate hydrolases"/>
    <property type="match status" value="2"/>
</dbReference>
<keyword evidence="4" id="KW-1003">Cell membrane</keyword>
<dbReference type="InterPro" id="IPR003593">
    <property type="entry name" value="AAA+_ATPase"/>
</dbReference>
<reference evidence="10 11" key="1">
    <citation type="submission" date="2019-07" db="EMBL/GenBank/DDBJ databases">
        <title>Whole genome shotgun sequence of Nocardia ninae NBRC 108245.</title>
        <authorList>
            <person name="Hosoyama A."/>
            <person name="Uohara A."/>
            <person name="Ohji S."/>
            <person name="Ichikawa N."/>
        </authorList>
    </citation>
    <scope>NUCLEOTIDE SEQUENCE [LARGE SCALE GENOMIC DNA]</scope>
    <source>
        <strain evidence="10 11">NBRC 108245</strain>
    </source>
</reference>
<dbReference type="AlphaFoldDB" id="A0A511MB55"/>
<evidence type="ECO:0000256" key="4">
    <source>
        <dbReference type="ARBA" id="ARBA00022475"/>
    </source>
</evidence>
<dbReference type="SUPFAM" id="SSF52540">
    <property type="entry name" value="P-loop containing nucleoside triphosphate hydrolases"/>
    <property type="match status" value="2"/>
</dbReference>
<dbReference type="EMBL" id="BJXA01000012">
    <property type="protein sequence ID" value="GEM37895.1"/>
    <property type="molecule type" value="Genomic_DNA"/>
</dbReference>
<comment type="caution">
    <text evidence="10">The sequence shown here is derived from an EMBL/GenBank/DDBJ whole genome shotgun (WGS) entry which is preliminary data.</text>
</comment>
<sequence>MTEPLLEISDLRVSFGDVTAVQSADLVVQPGERVAIVGASGSGKSTLAHAIMGLLPGSGRITGGTIRWRGADITHADEKVLRGLRGKEIGLVPQDPMSNLNPVSRVGRQVSETLLAHKICSRREAKERAIELLGQAGLPEPARRARQYPHEFSGGMRQRALIAIGLACRPDLLIADEPTSALDVTVQRQILDHLEKLTQELGTALLLVTHDLGLAAERADRVVVMSDGKIVESGPARQVLTDPQEEYTRRLVAAAPALIAPRRADPVVADQAVEAAEGVVAESGDAAVDSSVADGGVKDGDEKAAAGSEDVVATETVADDAVAGDTAGDEAAADELDDAKSVEDKAVAEAADTKIVEGKGAGKKGAAKKSANGKVAAAKVAEEVAEEKTTVGTAAEEKAADEKAAADKAAGDKAADEDAIDQKIADGKVADHKAAEDEAAEAKTADETVADETVVDEEAAVAKIADETVADDKPSDEKAAGDKAVADEAADAKAADETVADEKAVDGEAAVAKPADEKPSDEKVSVIKAAADKTADEAVSADTTADTTVSVEKPATETAVTKSLKDSPILEVSGISKEYRIRGRGGVLRAVDNVSFTIARGRTTAIVGESGSGKTTTARMVLGLVPVTSGSIKLNGVDMVGLRGPQLRAARLSMQPVFQDPYASLDPMWTVERLIAEPLRAFGIGDRESRRARVSELLEQVALPAAMAHRYPNELSGGQRQRVAIARALAIEPRLVVCDEAVSALDVLVQDQILTLLASLQERLGVSYLFISHDLAVVRALAHEVVVMRDGRVVEQGPVEEVLTAPADPYTRQLLDAIPGAGMVGRELPEHVVPAAADEDADVDSIDKELAAKV</sequence>
<dbReference type="InterPro" id="IPR013563">
    <property type="entry name" value="Oligopep_ABC_C"/>
</dbReference>
<feature type="compositionally biased region" description="Low complexity" evidence="8">
    <location>
        <begin position="283"/>
        <end position="295"/>
    </location>
</feature>
<dbReference type="GO" id="GO:0005886">
    <property type="term" value="C:plasma membrane"/>
    <property type="evidence" value="ECO:0007669"/>
    <property type="project" value="UniProtKB-SubCell"/>
</dbReference>
<dbReference type="Proteomes" id="UP000321424">
    <property type="component" value="Unassembled WGS sequence"/>
</dbReference>
<evidence type="ECO:0000256" key="3">
    <source>
        <dbReference type="ARBA" id="ARBA00022448"/>
    </source>
</evidence>
<dbReference type="InterPro" id="IPR027417">
    <property type="entry name" value="P-loop_NTPase"/>
</dbReference>
<keyword evidence="5" id="KW-0547">Nucleotide-binding</keyword>
<evidence type="ECO:0000259" key="9">
    <source>
        <dbReference type="PROSITE" id="PS50893"/>
    </source>
</evidence>
<name>A0A511MB55_9NOCA</name>
<dbReference type="FunFam" id="3.40.50.300:FF:000016">
    <property type="entry name" value="Oligopeptide ABC transporter ATP-binding component"/>
    <property type="match status" value="1"/>
</dbReference>
<dbReference type="PROSITE" id="PS00211">
    <property type="entry name" value="ABC_TRANSPORTER_1"/>
    <property type="match status" value="2"/>
</dbReference>
<feature type="compositionally biased region" description="Acidic residues" evidence="8">
    <location>
        <begin position="448"/>
        <end position="459"/>
    </location>
</feature>
<dbReference type="InterPro" id="IPR050388">
    <property type="entry name" value="ABC_Ni/Peptide_Import"/>
</dbReference>
<dbReference type="Pfam" id="PF00005">
    <property type="entry name" value="ABC_tran"/>
    <property type="match status" value="2"/>
</dbReference>
<evidence type="ECO:0000313" key="10">
    <source>
        <dbReference type="EMBL" id="GEM37895.1"/>
    </source>
</evidence>
<feature type="domain" description="ABC transporter" evidence="9">
    <location>
        <begin position="6"/>
        <end position="252"/>
    </location>
</feature>
<evidence type="ECO:0000313" key="11">
    <source>
        <dbReference type="Proteomes" id="UP000321424"/>
    </source>
</evidence>
<dbReference type="PROSITE" id="PS50893">
    <property type="entry name" value="ABC_TRANSPORTER_2"/>
    <property type="match status" value="2"/>
</dbReference>
<dbReference type="NCBIfam" id="NF007739">
    <property type="entry name" value="PRK10419.1"/>
    <property type="match status" value="2"/>
</dbReference>
<protein>
    <recommendedName>
        <fullName evidence="9">ABC transporter domain-containing protein</fullName>
    </recommendedName>
</protein>
<proteinExistence type="inferred from homology"/>
<evidence type="ECO:0000256" key="1">
    <source>
        <dbReference type="ARBA" id="ARBA00004202"/>
    </source>
</evidence>
<dbReference type="CDD" id="cd03257">
    <property type="entry name" value="ABC_NikE_OppD_transporters"/>
    <property type="match status" value="2"/>
</dbReference>
<organism evidence="10 11">
    <name type="scientific">Nocardia ninae NBRC 108245</name>
    <dbReference type="NCBI Taxonomy" id="1210091"/>
    <lineage>
        <taxon>Bacteria</taxon>
        <taxon>Bacillati</taxon>
        <taxon>Actinomycetota</taxon>
        <taxon>Actinomycetes</taxon>
        <taxon>Mycobacteriales</taxon>
        <taxon>Nocardiaceae</taxon>
        <taxon>Nocardia</taxon>
    </lineage>
</organism>
<keyword evidence="11" id="KW-1185">Reference proteome</keyword>
<accession>A0A511MB55</accession>